<comment type="caution">
    <text evidence="2">The sequence shown here is derived from an EMBL/GenBank/DDBJ whole genome shotgun (WGS) entry which is preliminary data.</text>
</comment>
<organism evidence="2 3">
    <name type="scientific">Xenotaenia resolanae</name>
    <dbReference type="NCBI Taxonomy" id="208358"/>
    <lineage>
        <taxon>Eukaryota</taxon>
        <taxon>Metazoa</taxon>
        <taxon>Chordata</taxon>
        <taxon>Craniata</taxon>
        <taxon>Vertebrata</taxon>
        <taxon>Euteleostomi</taxon>
        <taxon>Actinopterygii</taxon>
        <taxon>Neopterygii</taxon>
        <taxon>Teleostei</taxon>
        <taxon>Neoteleostei</taxon>
        <taxon>Acanthomorphata</taxon>
        <taxon>Ovalentaria</taxon>
        <taxon>Atherinomorphae</taxon>
        <taxon>Cyprinodontiformes</taxon>
        <taxon>Goodeidae</taxon>
        <taxon>Xenotaenia</taxon>
    </lineage>
</organism>
<keyword evidence="3" id="KW-1185">Reference proteome</keyword>
<dbReference type="EMBL" id="JAHRIM010066203">
    <property type="protein sequence ID" value="MEQ2272271.1"/>
    <property type="molecule type" value="Genomic_DNA"/>
</dbReference>
<evidence type="ECO:0000256" key="1">
    <source>
        <dbReference type="SAM" id="MobiDB-lite"/>
    </source>
</evidence>
<feature type="non-terminal residue" evidence="2">
    <location>
        <position position="137"/>
    </location>
</feature>
<sequence>MGPLVMIEACTPKSYATYNSGRFLPSQVRARLCVAIFMLNRCVSIVWSCGCKHSKASCSTNRGSCLAALKLQEPVRIKTQNHLSHAGPGQDVGKHASPSEGGYFFCLYSPRQLQQTARKKSSSAACPQPDSDFSPQP</sequence>
<evidence type="ECO:0000313" key="3">
    <source>
        <dbReference type="Proteomes" id="UP001444071"/>
    </source>
</evidence>
<protein>
    <submittedName>
        <fullName evidence="2">Uncharacterized protein</fullName>
    </submittedName>
</protein>
<gene>
    <name evidence="2" type="ORF">XENORESO_017815</name>
</gene>
<accession>A0ABV0WUG4</accession>
<reference evidence="2 3" key="1">
    <citation type="submission" date="2021-06" db="EMBL/GenBank/DDBJ databases">
        <authorList>
            <person name="Palmer J.M."/>
        </authorList>
    </citation>
    <scope>NUCLEOTIDE SEQUENCE [LARGE SCALE GENOMIC DNA]</scope>
    <source>
        <strain evidence="2 3">XR_2019</strain>
        <tissue evidence="2">Muscle</tissue>
    </source>
</reference>
<dbReference type="Proteomes" id="UP001444071">
    <property type="component" value="Unassembled WGS sequence"/>
</dbReference>
<evidence type="ECO:0000313" key="2">
    <source>
        <dbReference type="EMBL" id="MEQ2272271.1"/>
    </source>
</evidence>
<proteinExistence type="predicted"/>
<name>A0ABV0WUG4_9TELE</name>
<feature type="region of interest" description="Disordered" evidence="1">
    <location>
        <begin position="118"/>
        <end position="137"/>
    </location>
</feature>